<evidence type="ECO:0000259" key="2">
    <source>
        <dbReference type="Pfam" id="PF03061"/>
    </source>
</evidence>
<evidence type="ECO:0000313" key="4">
    <source>
        <dbReference type="Proteomes" id="UP000252174"/>
    </source>
</evidence>
<sequence length="148" mass="15940">MSESPTPAPSPAYFHGPFQQLVGYDILKGESGPYFTLPIRRDHLNPHGVLHGGVPLTLLDAIGGRVLIDRQIPGSDLLIRSTVTATLTVDFMRAIDSGVLYASGTPDFIGKTLAYVSVKVTRDALDGELVARGIGTYRVYTKSLVKDV</sequence>
<dbReference type="GO" id="GO:0016289">
    <property type="term" value="F:acyl-CoA hydrolase activity"/>
    <property type="evidence" value="ECO:0007669"/>
    <property type="project" value="UniProtKB-ARBA"/>
</dbReference>
<dbReference type="EMBL" id="QPJU01000009">
    <property type="protein sequence ID" value="RCX08231.1"/>
    <property type="molecule type" value="Genomic_DNA"/>
</dbReference>
<dbReference type="InterPro" id="IPR029069">
    <property type="entry name" value="HotDog_dom_sf"/>
</dbReference>
<dbReference type="InterPro" id="IPR003736">
    <property type="entry name" value="PAAI_dom"/>
</dbReference>
<evidence type="ECO:0000256" key="1">
    <source>
        <dbReference type="ARBA" id="ARBA00022801"/>
    </source>
</evidence>
<dbReference type="CDD" id="cd03443">
    <property type="entry name" value="PaaI_thioesterase"/>
    <property type="match status" value="1"/>
</dbReference>
<dbReference type="SUPFAM" id="SSF54637">
    <property type="entry name" value="Thioesterase/thiol ester dehydrase-isomerase"/>
    <property type="match status" value="1"/>
</dbReference>
<gene>
    <name evidence="3" type="ORF">DFR45_10951</name>
</gene>
<keyword evidence="4" id="KW-1185">Reference proteome</keyword>
<evidence type="ECO:0000313" key="3">
    <source>
        <dbReference type="EMBL" id="RCX08231.1"/>
    </source>
</evidence>
<dbReference type="AlphaFoldDB" id="A0A369AGD2"/>
<dbReference type="RefSeq" id="WP_114483974.1">
    <property type="nucleotide sequence ID" value="NZ_QPJU01000009.1"/>
</dbReference>
<feature type="domain" description="Thioesterase" evidence="2">
    <location>
        <begin position="47"/>
        <end position="123"/>
    </location>
</feature>
<dbReference type="Pfam" id="PF03061">
    <property type="entry name" value="4HBT"/>
    <property type="match status" value="1"/>
</dbReference>
<name>A0A369AGD2_9BURK</name>
<reference evidence="3 4" key="1">
    <citation type="submission" date="2018-07" db="EMBL/GenBank/DDBJ databases">
        <title>Genomic Encyclopedia of Type Strains, Phase IV (KMG-IV): sequencing the most valuable type-strain genomes for metagenomic binning, comparative biology and taxonomic classification.</title>
        <authorList>
            <person name="Goeker M."/>
        </authorList>
    </citation>
    <scope>NUCLEOTIDE SEQUENCE [LARGE SCALE GENOMIC DNA]</scope>
    <source>
        <strain evidence="3 4">DSM 100911</strain>
    </source>
</reference>
<keyword evidence="1" id="KW-0378">Hydrolase</keyword>
<dbReference type="NCBIfam" id="TIGR00369">
    <property type="entry name" value="unchar_dom_1"/>
    <property type="match status" value="1"/>
</dbReference>
<protein>
    <submittedName>
        <fullName evidence="3">Uncharacterized protein (TIGR00369 family)</fullName>
    </submittedName>
</protein>
<comment type="caution">
    <text evidence="3">The sequence shown here is derived from an EMBL/GenBank/DDBJ whole genome shotgun (WGS) entry which is preliminary data.</text>
</comment>
<accession>A0A369AGD2</accession>
<dbReference type="Proteomes" id="UP000252174">
    <property type="component" value="Unassembled WGS sequence"/>
</dbReference>
<organism evidence="3 4">
    <name type="scientific">Extensimonas vulgaris</name>
    <dbReference type="NCBI Taxonomy" id="1031594"/>
    <lineage>
        <taxon>Bacteria</taxon>
        <taxon>Pseudomonadati</taxon>
        <taxon>Pseudomonadota</taxon>
        <taxon>Betaproteobacteria</taxon>
        <taxon>Burkholderiales</taxon>
        <taxon>Comamonadaceae</taxon>
        <taxon>Extensimonas</taxon>
    </lineage>
</organism>
<dbReference type="Gene3D" id="3.10.129.10">
    <property type="entry name" value="Hotdog Thioesterase"/>
    <property type="match status" value="1"/>
</dbReference>
<dbReference type="OrthoDB" id="9813282at2"/>
<dbReference type="InterPro" id="IPR006683">
    <property type="entry name" value="Thioestr_dom"/>
</dbReference>
<proteinExistence type="predicted"/>